<proteinExistence type="predicted"/>
<evidence type="ECO:0000313" key="3">
    <source>
        <dbReference type="Proteomes" id="UP000299102"/>
    </source>
</evidence>
<gene>
    <name evidence="2" type="ORF">EVAR_56816_1</name>
</gene>
<accession>A0A4C1Y369</accession>
<protein>
    <submittedName>
        <fullName evidence="2">Uncharacterized protein</fullName>
    </submittedName>
</protein>
<feature type="compositionally biased region" description="Basic residues" evidence="1">
    <location>
        <begin position="101"/>
        <end position="117"/>
    </location>
</feature>
<dbReference type="Proteomes" id="UP000299102">
    <property type="component" value="Unassembled WGS sequence"/>
</dbReference>
<evidence type="ECO:0000313" key="2">
    <source>
        <dbReference type="EMBL" id="GBP69272.1"/>
    </source>
</evidence>
<keyword evidence="3" id="KW-1185">Reference proteome</keyword>
<dbReference type="EMBL" id="BGZK01001035">
    <property type="protein sequence ID" value="GBP69272.1"/>
    <property type="molecule type" value="Genomic_DNA"/>
</dbReference>
<evidence type="ECO:0000256" key="1">
    <source>
        <dbReference type="SAM" id="MobiDB-lite"/>
    </source>
</evidence>
<feature type="region of interest" description="Disordered" evidence="1">
    <location>
        <begin position="1"/>
        <end position="54"/>
    </location>
</feature>
<reference evidence="2 3" key="1">
    <citation type="journal article" date="2019" name="Commun. Biol.">
        <title>The bagworm genome reveals a unique fibroin gene that provides high tensile strength.</title>
        <authorList>
            <person name="Kono N."/>
            <person name="Nakamura H."/>
            <person name="Ohtoshi R."/>
            <person name="Tomita M."/>
            <person name="Numata K."/>
            <person name="Arakawa K."/>
        </authorList>
    </citation>
    <scope>NUCLEOTIDE SEQUENCE [LARGE SCALE GENOMIC DNA]</scope>
</reference>
<feature type="compositionally biased region" description="Low complexity" evidence="1">
    <location>
        <begin position="28"/>
        <end position="54"/>
    </location>
</feature>
<name>A0A4C1Y369_EUMVA</name>
<organism evidence="2 3">
    <name type="scientific">Eumeta variegata</name>
    <name type="common">Bagworm moth</name>
    <name type="synonym">Eumeta japonica</name>
    <dbReference type="NCBI Taxonomy" id="151549"/>
    <lineage>
        <taxon>Eukaryota</taxon>
        <taxon>Metazoa</taxon>
        <taxon>Ecdysozoa</taxon>
        <taxon>Arthropoda</taxon>
        <taxon>Hexapoda</taxon>
        <taxon>Insecta</taxon>
        <taxon>Pterygota</taxon>
        <taxon>Neoptera</taxon>
        <taxon>Endopterygota</taxon>
        <taxon>Lepidoptera</taxon>
        <taxon>Glossata</taxon>
        <taxon>Ditrysia</taxon>
        <taxon>Tineoidea</taxon>
        <taxon>Psychidae</taxon>
        <taxon>Oiketicinae</taxon>
        <taxon>Eumeta</taxon>
    </lineage>
</organism>
<sequence length="173" mass="18683">MPLASRVGSDGIDIGPKFTTVRPRNGRRSAAARSRNDAGAGMRSNRAAAAAGEYRSCRSTEMFYFRSKNENPIYKSALTTKPAPLNESASRVSSGPPPRPPPRRQKRIAPYSHRPRVGRSTVNPLGGDVEKPKKCLTTELKITLDVAVERLSCRTPRDGVICKGLPLGVLGTA</sequence>
<feature type="region of interest" description="Disordered" evidence="1">
    <location>
        <begin position="75"/>
        <end position="126"/>
    </location>
</feature>
<comment type="caution">
    <text evidence="2">The sequence shown here is derived from an EMBL/GenBank/DDBJ whole genome shotgun (WGS) entry which is preliminary data.</text>
</comment>
<dbReference type="AlphaFoldDB" id="A0A4C1Y369"/>